<dbReference type="Pfam" id="PF00251">
    <property type="entry name" value="Glyco_hydro_32N"/>
    <property type="match status" value="1"/>
</dbReference>
<feature type="domain" description="Glycosyl hydrolase family 32 N-terminal" evidence="4">
    <location>
        <begin position="6"/>
        <end position="98"/>
    </location>
</feature>
<evidence type="ECO:0000313" key="6">
    <source>
        <dbReference type="Proteomes" id="UP000029228"/>
    </source>
</evidence>
<dbReference type="InterPro" id="IPR013148">
    <property type="entry name" value="Glyco_hydro_32_N"/>
</dbReference>
<evidence type="ECO:0000313" key="5">
    <source>
        <dbReference type="EMBL" id="GAL20558.1"/>
    </source>
</evidence>
<comment type="caution">
    <text evidence="5">The sequence shown here is derived from an EMBL/GenBank/DDBJ whole genome shotgun (WGS) entry which is preliminary data.</text>
</comment>
<dbReference type="PANTHER" id="PTHR43101">
    <property type="entry name" value="BETA-FRUCTOSIDASE"/>
    <property type="match status" value="1"/>
</dbReference>
<comment type="similarity">
    <text evidence="1">Belongs to the glycosyl hydrolase 32 family.</text>
</comment>
<dbReference type="EMBL" id="BBMR01000006">
    <property type="protein sequence ID" value="GAL20558.1"/>
    <property type="molecule type" value="Genomic_DNA"/>
</dbReference>
<proteinExistence type="inferred from homology"/>
<keyword evidence="6" id="KW-1185">Reference proteome</keyword>
<dbReference type="PANTHER" id="PTHR43101:SF1">
    <property type="entry name" value="BETA-FRUCTOSIDASE"/>
    <property type="match status" value="1"/>
</dbReference>
<keyword evidence="3" id="KW-0326">Glycosidase</keyword>
<dbReference type="Gene3D" id="2.115.10.20">
    <property type="entry name" value="Glycosyl hydrolase domain, family 43"/>
    <property type="match status" value="1"/>
</dbReference>
<dbReference type="SUPFAM" id="SSF75005">
    <property type="entry name" value="Arabinanase/levansucrase/invertase"/>
    <property type="match status" value="1"/>
</dbReference>
<accession>A0A090S1A1</accession>
<evidence type="ECO:0000259" key="4">
    <source>
        <dbReference type="Pfam" id="PF00251"/>
    </source>
</evidence>
<keyword evidence="2 5" id="KW-0378">Hydrolase</keyword>
<name>A0A090S1A1_9VIBR</name>
<dbReference type="InterPro" id="IPR023296">
    <property type="entry name" value="Glyco_hydro_beta-prop_sf"/>
</dbReference>
<reference evidence="5 6" key="1">
    <citation type="submission" date="2014-09" db="EMBL/GenBank/DDBJ databases">
        <title>Vibrio maritimus JCM 19235. (C45) whole genome shotgun sequence.</title>
        <authorList>
            <person name="Sawabe T."/>
            <person name="Meirelles P."/>
            <person name="Nakanishi M."/>
            <person name="Sayaka M."/>
            <person name="Hattori M."/>
            <person name="Ohkuma M."/>
        </authorList>
    </citation>
    <scope>NUCLEOTIDE SEQUENCE [LARGE SCALE GENOMIC DNA]</scope>
    <source>
        <strain evidence="6">JCM19235</strain>
    </source>
</reference>
<protein>
    <submittedName>
        <fullName evidence="5">Sucrose-6-phosphate hydrolase</fullName>
    </submittedName>
</protein>
<reference evidence="5 6" key="2">
    <citation type="submission" date="2014-09" db="EMBL/GenBank/DDBJ databases">
        <authorList>
            <consortium name="NBRP consortium"/>
            <person name="Sawabe T."/>
            <person name="Meirelles P."/>
            <person name="Nakanishi M."/>
            <person name="Sayaka M."/>
            <person name="Hattori M."/>
            <person name="Ohkuma M."/>
        </authorList>
    </citation>
    <scope>NUCLEOTIDE SEQUENCE [LARGE SCALE GENOMIC DNA]</scope>
    <source>
        <strain evidence="6">JCM19235</strain>
    </source>
</reference>
<dbReference type="GO" id="GO:0016798">
    <property type="term" value="F:hydrolase activity, acting on glycosyl bonds"/>
    <property type="evidence" value="ECO:0007669"/>
    <property type="project" value="UniProtKB-KW"/>
</dbReference>
<dbReference type="AlphaFoldDB" id="A0A090S1A1"/>
<organism evidence="5 6">
    <name type="scientific">Vibrio maritimus</name>
    <dbReference type="NCBI Taxonomy" id="990268"/>
    <lineage>
        <taxon>Bacteria</taxon>
        <taxon>Pseudomonadati</taxon>
        <taxon>Pseudomonadota</taxon>
        <taxon>Gammaproteobacteria</taxon>
        <taxon>Vibrionales</taxon>
        <taxon>Vibrionaceae</taxon>
        <taxon>Vibrio</taxon>
    </lineage>
</organism>
<sequence length="98" mass="11385">MSKDGEIEKKGVVVKNSDYTEHFRDPKVWKQGDTYYMVVAAQSQALFGSMILYRSTDLSNWEHLGPIKTRYDEFGFMWECPDFFELDGKAIMLFSPQG</sequence>
<dbReference type="Proteomes" id="UP000029228">
    <property type="component" value="Unassembled WGS sequence"/>
</dbReference>
<dbReference type="InterPro" id="IPR051214">
    <property type="entry name" value="GH32_Enzymes"/>
</dbReference>
<evidence type="ECO:0000256" key="1">
    <source>
        <dbReference type="ARBA" id="ARBA00009902"/>
    </source>
</evidence>
<gene>
    <name evidence="5" type="ORF">JCM19235_3560</name>
</gene>
<evidence type="ECO:0000256" key="3">
    <source>
        <dbReference type="ARBA" id="ARBA00023295"/>
    </source>
</evidence>
<dbReference type="STRING" id="990268.JCM19235_3560"/>
<evidence type="ECO:0000256" key="2">
    <source>
        <dbReference type="ARBA" id="ARBA00022801"/>
    </source>
</evidence>